<accession>A0A6A6ZJ51</accession>
<dbReference type="AlphaFoldDB" id="A0A6A6ZJ51"/>
<dbReference type="EMBL" id="MU006238">
    <property type="protein sequence ID" value="KAF2821060.1"/>
    <property type="molecule type" value="Genomic_DNA"/>
</dbReference>
<evidence type="ECO:0000313" key="2">
    <source>
        <dbReference type="Proteomes" id="UP000799424"/>
    </source>
</evidence>
<sequence>MRCTISLYIPPLPTLHISNSTTLVTSNFSHHTKVYQLPPQPHHNHPYHTPNAFKISHNALPLPHRSPRFLSKCSSRLQRHLRKQSGCVPGGLSGDVF</sequence>
<name>A0A6A6ZJ51_9PLEO</name>
<organism evidence="1 2">
    <name type="scientific">Ophiobolus disseminans</name>
    <dbReference type="NCBI Taxonomy" id="1469910"/>
    <lineage>
        <taxon>Eukaryota</taxon>
        <taxon>Fungi</taxon>
        <taxon>Dikarya</taxon>
        <taxon>Ascomycota</taxon>
        <taxon>Pezizomycotina</taxon>
        <taxon>Dothideomycetes</taxon>
        <taxon>Pleosporomycetidae</taxon>
        <taxon>Pleosporales</taxon>
        <taxon>Pleosporineae</taxon>
        <taxon>Phaeosphaeriaceae</taxon>
        <taxon>Ophiobolus</taxon>
    </lineage>
</organism>
<keyword evidence="2" id="KW-1185">Reference proteome</keyword>
<protein>
    <submittedName>
        <fullName evidence="1">Uncharacterized protein</fullName>
    </submittedName>
</protein>
<dbReference type="Proteomes" id="UP000799424">
    <property type="component" value="Unassembled WGS sequence"/>
</dbReference>
<reference evidence="1" key="1">
    <citation type="journal article" date="2020" name="Stud. Mycol.">
        <title>101 Dothideomycetes genomes: a test case for predicting lifestyles and emergence of pathogens.</title>
        <authorList>
            <person name="Haridas S."/>
            <person name="Albert R."/>
            <person name="Binder M."/>
            <person name="Bloem J."/>
            <person name="Labutti K."/>
            <person name="Salamov A."/>
            <person name="Andreopoulos B."/>
            <person name="Baker S."/>
            <person name="Barry K."/>
            <person name="Bills G."/>
            <person name="Bluhm B."/>
            <person name="Cannon C."/>
            <person name="Castanera R."/>
            <person name="Culley D."/>
            <person name="Daum C."/>
            <person name="Ezra D."/>
            <person name="Gonzalez J."/>
            <person name="Henrissat B."/>
            <person name="Kuo A."/>
            <person name="Liang C."/>
            <person name="Lipzen A."/>
            <person name="Lutzoni F."/>
            <person name="Magnuson J."/>
            <person name="Mondo S."/>
            <person name="Nolan M."/>
            <person name="Ohm R."/>
            <person name="Pangilinan J."/>
            <person name="Park H.-J."/>
            <person name="Ramirez L."/>
            <person name="Alfaro M."/>
            <person name="Sun H."/>
            <person name="Tritt A."/>
            <person name="Yoshinaga Y."/>
            <person name="Zwiers L.-H."/>
            <person name="Turgeon B."/>
            <person name="Goodwin S."/>
            <person name="Spatafora J."/>
            <person name="Crous P."/>
            <person name="Grigoriev I."/>
        </authorList>
    </citation>
    <scope>NUCLEOTIDE SEQUENCE</scope>
    <source>
        <strain evidence="1">CBS 113818</strain>
    </source>
</reference>
<proteinExistence type="predicted"/>
<evidence type="ECO:0000313" key="1">
    <source>
        <dbReference type="EMBL" id="KAF2821060.1"/>
    </source>
</evidence>
<gene>
    <name evidence="1" type="ORF">CC86DRAFT_108077</name>
</gene>